<evidence type="ECO:0000256" key="14">
    <source>
        <dbReference type="ARBA" id="ARBA00026104"/>
    </source>
</evidence>
<evidence type="ECO:0000313" key="20">
    <source>
        <dbReference type="Proteomes" id="UP001217754"/>
    </source>
</evidence>
<evidence type="ECO:0000256" key="1">
    <source>
        <dbReference type="ARBA" id="ARBA00001913"/>
    </source>
</evidence>
<keyword evidence="9" id="KW-0442">Lipid degradation</keyword>
<keyword evidence="11" id="KW-0443">Lipid metabolism</keyword>
<evidence type="ECO:0000256" key="6">
    <source>
        <dbReference type="ARBA" id="ARBA00022723"/>
    </source>
</evidence>
<dbReference type="GeneID" id="85226757"/>
<keyword evidence="4" id="KW-0597">Phosphoprotein</keyword>
<dbReference type="GO" id="GO:0046340">
    <property type="term" value="P:diacylglycerol catabolic process"/>
    <property type="evidence" value="ECO:0007669"/>
    <property type="project" value="TreeGrafter"/>
</dbReference>
<dbReference type="Proteomes" id="UP001217754">
    <property type="component" value="Chromosome 5"/>
</dbReference>
<feature type="domain" description="Fungal lipase-type" evidence="18">
    <location>
        <begin position="790"/>
        <end position="959"/>
    </location>
</feature>
<name>A0AAF0F5G6_9BASI</name>
<feature type="region of interest" description="Disordered" evidence="17">
    <location>
        <begin position="407"/>
        <end position="434"/>
    </location>
</feature>
<dbReference type="InterPro" id="IPR052214">
    <property type="entry name" value="DAG_Lipase-Related"/>
</dbReference>
<comment type="subcellular location">
    <subcellularLocation>
        <location evidence="2">Cell membrane</location>
        <topology evidence="2">Multi-pass membrane protein</topology>
    </subcellularLocation>
</comment>
<dbReference type="PANTHER" id="PTHR45792:SF8">
    <property type="entry name" value="DIACYLGLYCEROL LIPASE-ALPHA"/>
    <property type="match status" value="1"/>
</dbReference>
<dbReference type="SUPFAM" id="SSF53474">
    <property type="entry name" value="alpha/beta-Hydrolases"/>
    <property type="match status" value="1"/>
</dbReference>
<keyword evidence="3" id="KW-1003">Cell membrane</keyword>
<feature type="compositionally biased region" description="Low complexity" evidence="17">
    <location>
        <begin position="456"/>
        <end position="476"/>
    </location>
</feature>
<comment type="catalytic activity">
    <reaction evidence="15">
        <text>a diacylglycerol + H2O = a monoacylglycerol + a fatty acid + H(+)</text>
        <dbReference type="Rhea" id="RHEA:32731"/>
        <dbReference type="ChEBI" id="CHEBI:15377"/>
        <dbReference type="ChEBI" id="CHEBI:15378"/>
        <dbReference type="ChEBI" id="CHEBI:17408"/>
        <dbReference type="ChEBI" id="CHEBI:18035"/>
        <dbReference type="ChEBI" id="CHEBI:28868"/>
    </reaction>
</comment>
<feature type="compositionally biased region" description="Basic and acidic residues" evidence="17">
    <location>
        <begin position="352"/>
        <end position="367"/>
    </location>
</feature>
<keyword evidence="20" id="KW-1185">Reference proteome</keyword>
<evidence type="ECO:0000256" key="11">
    <source>
        <dbReference type="ARBA" id="ARBA00023098"/>
    </source>
</evidence>
<keyword evidence="12" id="KW-0472">Membrane</keyword>
<keyword evidence="8" id="KW-0106">Calcium</keyword>
<dbReference type="InterPro" id="IPR029058">
    <property type="entry name" value="AB_hydrolase_fold"/>
</dbReference>
<feature type="region of interest" description="Disordered" evidence="17">
    <location>
        <begin position="629"/>
        <end position="658"/>
    </location>
</feature>
<feature type="region of interest" description="Disordered" evidence="17">
    <location>
        <begin position="53"/>
        <end position="80"/>
    </location>
</feature>
<feature type="compositionally biased region" description="Low complexity" evidence="17">
    <location>
        <begin position="408"/>
        <end position="419"/>
    </location>
</feature>
<feature type="compositionally biased region" description="Low complexity" evidence="17">
    <location>
        <begin position="55"/>
        <end position="67"/>
    </location>
</feature>
<gene>
    <name evidence="19" type="ORF">MJAP1_003106</name>
</gene>
<dbReference type="EC" id="3.1.1.116" evidence="14"/>
<dbReference type="Pfam" id="PF01764">
    <property type="entry name" value="Lipase_3"/>
    <property type="match status" value="1"/>
</dbReference>
<sequence>MQLPPDAFGKTSVVTASAILSRSGHLHPLPRSRSSRSNSFVGSGDMSYFTAMRRASSAESGTAASEGQTGEEHMPEEEEADSYFPPMPAVLKDLWNDNTAPPSDKQKNGRKHTGSALEAIGAMFLRQDSAGRLDQLSLARNGKGTSVVSWPLNMPLWLTMFETRAMLLSVRNWVSRAVSLVASEEEPAKKKKKVPKMHPTPPLGGEELPSTPVAMPGSVDDGLLLPPPLLDEGSDPRSFEGLLGVRRMREQQQRKKRLDSLRERNRPAHRVDMFTAFSNFVRSAKASEKHRVESNATRRRRLGIGFDSQRNYEGNPTREEAIAALRSSKWRAPRLFSAKEPEVEDQGVLSDDESHVKTSALHAERPSMRRRATVQPNQKFGVIEEETLPNVTVKNEAKPDAIQEEIEAVPVSAPVSPRPVKQDEPVSEPAAQATYRLTPQVMLDRAQSDSLSSPATSKSGRSISSSDTTSRQQTPTITAEVSARDANLSAAWVGISFLFVGVTFVPDFVVFLLAHILDVIMDMYEVVSQAVWFLRWLWLNGTGQTVLGRCAYEAYKFFQSEWAYVAREDHEARSERRRHIRGLPAIRKRRGLSAFQVIRGILELACIQAVTRERFQEQGAGLERLTGWRKHTTTCPPTPAMPAQDEPEEENDDDDDDLVVTSRTNDILEISRTATKAHEARRASLQNDTALQKQDHARGLWDEDNGMLVRNVKWASQLAMSAYGLQVLIVDLPPVFTPSGRQFPQQTFAHLSRLDADDVLHADIQTLDVEATYSPTFYIVRDMRRKVVCVAVRGTQSFADIVVDLDLRTEDVTSELPEWRGMEREKHSEHFAYHAGIWRAARELVKPGSTLFCKLRDTLNDHPDFGLVFVGHSLGGAIASAAAILLSEYHMDEQDTQADPKQGVWRTVGTGGFPGDRRIRAITFAHPAALSVNLSARTSFGAVPLVTTIIYGSDIIPRFGHGQVRELRRVLGALTRVRRRRTMETTTISSNPGHAPERESAVVHVLWRYWDWLSICRNDRPDAVMLDRKRRLEDLFWRLRCEVEDDLYSQAKRRFDEAHSLQNAPNSPWISAQNPGEVDLHTLSSRRQRLDDATLSNETALGGPLVPAGRILWLEKGELFDVTNPLTFFGLPDLQSTMFLDHFPAAYEEAILALGRRESAPERSES</sequence>
<dbReference type="GO" id="GO:0005886">
    <property type="term" value="C:plasma membrane"/>
    <property type="evidence" value="ECO:0007669"/>
    <property type="project" value="UniProtKB-SubCell"/>
</dbReference>
<keyword evidence="6" id="KW-0479">Metal-binding</keyword>
<evidence type="ECO:0000256" key="4">
    <source>
        <dbReference type="ARBA" id="ARBA00022553"/>
    </source>
</evidence>
<dbReference type="PANTHER" id="PTHR45792">
    <property type="entry name" value="DIACYLGLYCEROL LIPASE HOMOLOG-RELATED"/>
    <property type="match status" value="1"/>
</dbReference>
<dbReference type="AlphaFoldDB" id="A0AAF0F5G6"/>
<evidence type="ECO:0000259" key="18">
    <source>
        <dbReference type="Pfam" id="PF01764"/>
    </source>
</evidence>
<evidence type="ECO:0000256" key="7">
    <source>
        <dbReference type="ARBA" id="ARBA00022801"/>
    </source>
</evidence>
<evidence type="ECO:0000256" key="9">
    <source>
        <dbReference type="ARBA" id="ARBA00022963"/>
    </source>
</evidence>
<keyword evidence="7" id="KW-0378">Hydrolase</keyword>
<proteinExistence type="predicted"/>
<dbReference type="GO" id="GO:0019369">
    <property type="term" value="P:arachidonate metabolic process"/>
    <property type="evidence" value="ECO:0007669"/>
    <property type="project" value="TreeGrafter"/>
</dbReference>
<evidence type="ECO:0000256" key="12">
    <source>
        <dbReference type="ARBA" id="ARBA00023136"/>
    </source>
</evidence>
<comment type="cofactor">
    <cofactor evidence="1">
        <name>Ca(2+)</name>
        <dbReference type="ChEBI" id="CHEBI:29108"/>
    </cofactor>
</comment>
<organism evidence="19 20">
    <name type="scientific">Malassezia japonica</name>
    <dbReference type="NCBI Taxonomy" id="223818"/>
    <lineage>
        <taxon>Eukaryota</taxon>
        <taxon>Fungi</taxon>
        <taxon>Dikarya</taxon>
        <taxon>Basidiomycota</taxon>
        <taxon>Ustilaginomycotina</taxon>
        <taxon>Malasseziomycetes</taxon>
        <taxon>Malasseziales</taxon>
        <taxon>Malasseziaceae</taxon>
        <taxon>Malassezia</taxon>
    </lineage>
</organism>
<keyword evidence="5" id="KW-0812">Transmembrane</keyword>
<reference evidence="19" key="1">
    <citation type="submission" date="2023-03" db="EMBL/GenBank/DDBJ databases">
        <title>Mating type loci evolution in Malassezia.</title>
        <authorList>
            <person name="Coelho M.A."/>
        </authorList>
    </citation>
    <scope>NUCLEOTIDE SEQUENCE</scope>
    <source>
        <strain evidence="19">CBS 9431</strain>
    </source>
</reference>
<dbReference type="RefSeq" id="XP_060123018.1">
    <property type="nucleotide sequence ID" value="XM_060267035.1"/>
</dbReference>
<evidence type="ECO:0000256" key="3">
    <source>
        <dbReference type="ARBA" id="ARBA00022475"/>
    </source>
</evidence>
<protein>
    <recommendedName>
        <fullName evidence="14">sn-1-specific diacylglycerol lipase</fullName>
        <ecNumber evidence="14">3.1.1.116</ecNumber>
    </recommendedName>
</protein>
<evidence type="ECO:0000256" key="17">
    <source>
        <dbReference type="SAM" id="MobiDB-lite"/>
    </source>
</evidence>
<evidence type="ECO:0000313" key="19">
    <source>
        <dbReference type="EMBL" id="WFD40121.1"/>
    </source>
</evidence>
<evidence type="ECO:0000256" key="16">
    <source>
        <dbReference type="ARBA" id="ARBA00048461"/>
    </source>
</evidence>
<feature type="region of interest" description="Disordered" evidence="17">
    <location>
        <begin position="184"/>
        <end position="213"/>
    </location>
</feature>
<dbReference type="EMBL" id="CP119962">
    <property type="protein sequence ID" value="WFD40121.1"/>
    <property type="molecule type" value="Genomic_DNA"/>
</dbReference>
<evidence type="ECO:0000256" key="8">
    <source>
        <dbReference type="ARBA" id="ARBA00022837"/>
    </source>
</evidence>
<accession>A0AAF0F5G6</accession>
<dbReference type="InterPro" id="IPR002921">
    <property type="entry name" value="Fungal_lipase-type"/>
</dbReference>
<dbReference type="GO" id="GO:0016298">
    <property type="term" value="F:lipase activity"/>
    <property type="evidence" value="ECO:0007669"/>
    <property type="project" value="TreeGrafter"/>
</dbReference>
<feature type="compositionally biased region" description="Acidic residues" evidence="17">
    <location>
        <begin position="645"/>
        <end position="658"/>
    </location>
</feature>
<evidence type="ECO:0000256" key="13">
    <source>
        <dbReference type="ARBA" id="ARBA00024531"/>
    </source>
</evidence>
<dbReference type="Gene3D" id="3.40.50.1820">
    <property type="entry name" value="alpha/beta hydrolase"/>
    <property type="match status" value="1"/>
</dbReference>
<feature type="region of interest" description="Disordered" evidence="17">
    <location>
        <begin position="446"/>
        <end position="478"/>
    </location>
</feature>
<evidence type="ECO:0000256" key="15">
    <source>
        <dbReference type="ARBA" id="ARBA00047591"/>
    </source>
</evidence>
<comment type="catalytic activity">
    <reaction evidence="13">
        <text>a 1,2-diacyl-sn-glycerol + H2O = a 2-acylglycerol + a fatty acid + H(+)</text>
        <dbReference type="Rhea" id="RHEA:33275"/>
        <dbReference type="ChEBI" id="CHEBI:15377"/>
        <dbReference type="ChEBI" id="CHEBI:15378"/>
        <dbReference type="ChEBI" id="CHEBI:17389"/>
        <dbReference type="ChEBI" id="CHEBI:17815"/>
        <dbReference type="ChEBI" id="CHEBI:28868"/>
        <dbReference type="EC" id="3.1.1.116"/>
    </reaction>
    <physiologicalReaction direction="left-to-right" evidence="13">
        <dbReference type="Rhea" id="RHEA:33276"/>
    </physiologicalReaction>
</comment>
<evidence type="ECO:0000256" key="2">
    <source>
        <dbReference type="ARBA" id="ARBA00004651"/>
    </source>
</evidence>
<evidence type="ECO:0000256" key="5">
    <source>
        <dbReference type="ARBA" id="ARBA00022692"/>
    </source>
</evidence>
<comment type="catalytic activity">
    <reaction evidence="16">
        <text>a monoacylglycerol + H2O = glycerol + a fatty acid + H(+)</text>
        <dbReference type="Rhea" id="RHEA:15245"/>
        <dbReference type="ChEBI" id="CHEBI:15377"/>
        <dbReference type="ChEBI" id="CHEBI:15378"/>
        <dbReference type="ChEBI" id="CHEBI:17408"/>
        <dbReference type="ChEBI" id="CHEBI:17754"/>
        <dbReference type="ChEBI" id="CHEBI:28868"/>
    </reaction>
</comment>
<evidence type="ECO:0000256" key="10">
    <source>
        <dbReference type="ARBA" id="ARBA00022989"/>
    </source>
</evidence>
<keyword evidence="10" id="KW-1133">Transmembrane helix</keyword>
<feature type="region of interest" description="Disordered" evidence="17">
    <location>
        <begin position="341"/>
        <end position="367"/>
    </location>
</feature>
<dbReference type="GO" id="GO:0046872">
    <property type="term" value="F:metal ion binding"/>
    <property type="evidence" value="ECO:0007669"/>
    <property type="project" value="UniProtKB-KW"/>
</dbReference>